<dbReference type="AlphaFoldDB" id="A0A344LR98"/>
<accession>A0A344LR98</accession>
<protein>
    <submittedName>
        <fullName evidence="1">Uncharacterized protein</fullName>
    </submittedName>
</protein>
<dbReference type="Proteomes" id="UP000251561">
    <property type="component" value="Chromosome"/>
</dbReference>
<gene>
    <name evidence="1" type="ORF">HYN86_07410</name>
</gene>
<proteinExistence type="predicted"/>
<name>A0A344LR98_9FLAO</name>
<evidence type="ECO:0000313" key="2">
    <source>
        <dbReference type="Proteomes" id="UP000251561"/>
    </source>
</evidence>
<sequence length="63" mass="7351">MVNNQFQMKQIPLDSENIGIFFTDCENWAMDQMLIIDPKNQMPPDEAHDEYRHLVELCDSHGG</sequence>
<reference evidence="1 2" key="1">
    <citation type="submission" date="2018-06" db="EMBL/GenBank/DDBJ databases">
        <title>Genome sequencing of Flavobacterium.</title>
        <authorList>
            <person name="Baek M.-G."/>
            <person name="Yi H."/>
        </authorList>
    </citation>
    <scope>NUCLEOTIDE SEQUENCE [LARGE SCALE GENOMIC DNA]</scope>
    <source>
        <strain evidence="1 2">HYN0086</strain>
    </source>
</reference>
<keyword evidence="2" id="KW-1185">Reference proteome</keyword>
<evidence type="ECO:0000313" key="1">
    <source>
        <dbReference type="EMBL" id="AXB56440.1"/>
    </source>
</evidence>
<dbReference type="KEGG" id="ffl:HYN86_07410"/>
<organism evidence="1 2">
    <name type="scientific">Flavobacterium fluviale</name>
    <dbReference type="NCBI Taxonomy" id="2249356"/>
    <lineage>
        <taxon>Bacteria</taxon>
        <taxon>Pseudomonadati</taxon>
        <taxon>Bacteroidota</taxon>
        <taxon>Flavobacteriia</taxon>
        <taxon>Flavobacteriales</taxon>
        <taxon>Flavobacteriaceae</taxon>
        <taxon>Flavobacterium</taxon>
    </lineage>
</organism>
<dbReference type="EMBL" id="CP030261">
    <property type="protein sequence ID" value="AXB56440.1"/>
    <property type="molecule type" value="Genomic_DNA"/>
</dbReference>